<reference evidence="1" key="1">
    <citation type="journal article" date="2014" name="Front. Microbiol.">
        <title>High frequency of phylogenetically diverse reductive dehalogenase-homologous genes in deep subseafloor sedimentary metagenomes.</title>
        <authorList>
            <person name="Kawai M."/>
            <person name="Futagami T."/>
            <person name="Toyoda A."/>
            <person name="Takaki Y."/>
            <person name="Nishi S."/>
            <person name="Hori S."/>
            <person name="Arai W."/>
            <person name="Tsubouchi T."/>
            <person name="Morono Y."/>
            <person name="Uchiyama I."/>
            <person name="Ito T."/>
            <person name="Fujiyama A."/>
            <person name="Inagaki F."/>
            <person name="Takami H."/>
        </authorList>
    </citation>
    <scope>NUCLEOTIDE SEQUENCE</scope>
    <source>
        <strain evidence="1">Expedition CK06-06</strain>
    </source>
</reference>
<dbReference type="AlphaFoldDB" id="X1UFX8"/>
<gene>
    <name evidence="1" type="ORF">S12H4_28332</name>
</gene>
<dbReference type="EMBL" id="BARW01016242">
    <property type="protein sequence ID" value="GAJ02452.1"/>
    <property type="molecule type" value="Genomic_DNA"/>
</dbReference>
<sequence>IKDEGKWKGQREWNTFKIDALNPPGGGDAGERAWENVIQNLKNAKKDLIQMLVRDYSEDLRFSAGAELRHLYDSKNYGELIWEGWGGDPETWAKNWSKRAQSYAQDDKSINDAVVFLKNRLRSLENADADKKEIDAVVDMIEKIKSGKKANAIEDYIKRLDEAYVTGVKDHYGKYKVQHGWNTKFGESHNAEDPFADPARSYKLQQIRLMAELVHTASPADWENIANKLKKYKHL</sequence>
<comment type="caution">
    <text evidence="1">The sequence shown here is derived from an EMBL/GenBank/DDBJ whole genome shotgun (WGS) entry which is preliminary data.</text>
</comment>
<name>X1UFX8_9ZZZZ</name>
<proteinExistence type="predicted"/>
<accession>X1UFX8</accession>
<protein>
    <submittedName>
        <fullName evidence="1">Uncharacterized protein</fullName>
    </submittedName>
</protein>
<evidence type="ECO:0000313" key="1">
    <source>
        <dbReference type="EMBL" id="GAJ02452.1"/>
    </source>
</evidence>
<organism evidence="1">
    <name type="scientific">marine sediment metagenome</name>
    <dbReference type="NCBI Taxonomy" id="412755"/>
    <lineage>
        <taxon>unclassified sequences</taxon>
        <taxon>metagenomes</taxon>
        <taxon>ecological metagenomes</taxon>
    </lineage>
</organism>
<feature type="non-terminal residue" evidence="1">
    <location>
        <position position="1"/>
    </location>
</feature>